<dbReference type="STRING" id="1090615.SAMN04515671_0923"/>
<sequence>MSGPTDGGWLEPGNNAPDETPTASPDPAAAAPGSPTALVPRVSSVPTFGKSTDVVEAAGSDVTRALPSVRRESRVGPPPRDPQWMINQLPVGMLQSDFFVRFVSIFQELGSKLLDDADLVQHVPDASVTPVPMISHLASWIGVDNIDVSLPEPLQRVILASSAKALARRGTVDGLRGYLEMLSGGPAEVVDGGGVWAEGGAPRDVAWVRMTVHGTGHLSEDEFVAMVRDEVPAHVRAELWVDVRRVLSTAQDAAKS</sequence>
<accession>A0A1H0JHV9</accession>
<dbReference type="OrthoDB" id="5186682at2"/>
<dbReference type="RefSeq" id="WP_157695180.1">
    <property type="nucleotide sequence ID" value="NZ_LT629710.1"/>
</dbReference>
<dbReference type="EMBL" id="LT629710">
    <property type="protein sequence ID" value="SDO43385.1"/>
    <property type="molecule type" value="Genomic_DNA"/>
</dbReference>
<reference evidence="2 3" key="1">
    <citation type="submission" date="2016-10" db="EMBL/GenBank/DDBJ databases">
        <authorList>
            <person name="de Groot N.N."/>
        </authorList>
    </citation>
    <scope>NUCLEOTIDE SEQUENCE [LARGE SCALE GENOMIC DNA]</scope>
    <source>
        <strain evidence="3">P4-7,KCTC 19426,CECT 7604</strain>
    </source>
</reference>
<dbReference type="AlphaFoldDB" id="A0A1H0JHV9"/>
<protein>
    <submittedName>
        <fullName evidence="2">Phage tail protein domain-containing protein</fullName>
    </submittedName>
</protein>
<evidence type="ECO:0000256" key="1">
    <source>
        <dbReference type="SAM" id="MobiDB-lite"/>
    </source>
</evidence>
<organism evidence="2 3">
    <name type="scientific">Nakamurella panacisegetis</name>
    <dbReference type="NCBI Taxonomy" id="1090615"/>
    <lineage>
        <taxon>Bacteria</taxon>
        <taxon>Bacillati</taxon>
        <taxon>Actinomycetota</taxon>
        <taxon>Actinomycetes</taxon>
        <taxon>Nakamurellales</taxon>
        <taxon>Nakamurellaceae</taxon>
        <taxon>Nakamurella</taxon>
    </lineage>
</organism>
<dbReference type="Proteomes" id="UP000198741">
    <property type="component" value="Chromosome I"/>
</dbReference>
<feature type="region of interest" description="Disordered" evidence="1">
    <location>
        <begin position="1"/>
        <end position="43"/>
    </location>
</feature>
<evidence type="ECO:0000313" key="2">
    <source>
        <dbReference type="EMBL" id="SDO43385.1"/>
    </source>
</evidence>
<proteinExistence type="predicted"/>
<dbReference type="Pfam" id="PF09684">
    <property type="entry name" value="Tail_P2_I"/>
    <property type="match status" value="1"/>
</dbReference>
<evidence type="ECO:0000313" key="3">
    <source>
        <dbReference type="Proteomes" id="UP000198741"/>
    </source>
</evidence>
<gene>
    <name evidence="2" type="ORF">SAMN04515671_0923</name>
</gene>
<keyword evidence="3" id="KW-1185">Reference proteome</keyword>
<feature type="compositionally biased region" description="Low complexity" evidence="1">
    <location>
        <begin position="16"/>
        <end position="37"/>
    </location>
</feature>
<dbReference type="InterPro" id="IPR006521">
    <property type="entry name" value="Tail_protein_I"/>
</dbReference>
<name>A0A1H0JHV9_9ACTN</name>